<comment type="caution">
    <text evidence="4">The sequence shown here is derived from an EMBL/GenBank/DDBJ whole genome shotgun (WGS) entry which is preliminary data.</text>
</comment>
<accession>A0A923ECH9</accession>
<dbReference type="GO" id="GO:0016491">
    <property type="term" value="F:oxidoreductase activity"/>
    <property type="evidence" value="ECO:0007669"/>
    <property type="project" value="UniProtKB-KW"/>
</dbReference>
<reference evidence="4 5" key="1">
    <citation type="submission" date="2020-04" db="EMBL/GenBank/DDBJ databases">
        <title>Genomic insights into acetone-butanol-ethanol (ABE) fermentation by sequencing solventogenic clostridia strains.</title>
        <authorList>
            <person name="Brown S."/>
        </authorList>
    </citation>
    <scope>NUCLEOTIDE SEQUENCE [LARGE SCALE GENOMIC DNA]</scope>
    <source>
        <strain evidence="4 5">DJ011</strain>
    </source>
</reference>
<dbReference type="EMBL" id="JAAZWO010000018">
    <property type="protein sequence ID" value="MBC2398791.1"/>
    <property type="molecule type" value="Genomic_DNA"/>
</dbReference>
<dbReference type="GO" id="GO:0016020">
    <property type="term" value="C:membrane"/>
    <property type="evidence" value="ECO:0007669"/>
    <property type="project" value="TreeGrafter"/>
</dbReference>
<keyword evidence="5" id="KW-1185">Reference proteome</keyword>
<dbReference type="PANTHER" id="PTHR44196:SF2">
    <property type="entry name" value="SHORT-CHAIN DEHYDROGENASE-RELATED"/>
    <property type="match status" value="1"/>
</dbReference>
<evidence type="ECO:0000256" key="1">
    <source>
        <dbReference type="ARBA" id="ARBA00006484"/>
    </source>
</evidence>
<dbReference type="InterPro" id="IPR002347">
    <property type="entry name" value="SDR_fam"/>
</dbReference>
<organism evidence="4 5">
    <name type="scientific">Clostridium tetanomorphum</name>
    <dbReference type="NCBI Taxonomy" id="1553"/>
    <lineage>
        <taxon>Bacteria</taxon>
        <taxon>Bacillati</taxon>
        <taxon>Bacillota</taxon>
        <taxon>Clostridia</taxon>
        <taxon>Eubacteriales</taxon>
        <taxon>Clostridiaceae</taxon>
        <taxon>Clostridium</taxon>
    </lineage>
</organism>
<dbReference type="AlphaFoldDB" id="A0A923ECH9"/>
<dbReference type="PIRSF" id="PIRSF000126">
    <property type="entry name" value="11-beta-HSD1"/>
    <property type="match status" value="1"/>
</dbReference>
<dbReference type="PRINTS" id="PR00081">
    <property type="entry name" value="GDHRDH"/>
</dbReference>
<dbReference type="PANTHER" id="PTHR44196">
    <property type="entry name" value="DEHYDROGENASE/REDUCTASE SDR FAMILY MEMBER 7B"/>
    <property type="match status" value="1"/>
</dbReference>
<dbReference type="Gene3D" id="3.40.50.720">
    <property type="entry name" value="NAD(P)-binding Rossmann-like Domain"/>
    <property type="match status" value="1"/>
</dbReference>
<keyword evidence="2" id="KW-0560">Oxidoreductase</keyword>
<gene>
    <name evidence="4" type="ORF">HGG79_13560</name>
</gene>
<evidence type="ECO:0000256" key="2">
    <source>
        <dbReference type="ARBA" id="ARBA00023002"/>
    </source>
</evidence>
<name>A0A923ECH9_CLOTT</name>
<proteinExistence type="inferred from homology"/>
<dbReference type="Pfam" id="PF00106">
    <property type="entry name" value="adh_short"/>
    <property type="match status" value="1"/>
</dbReference>
<comment type="similarity">
    <text evidence="1 3">Belongs to the short-chain dehydrogenases/reductases (SDR) family.</text>
</comment>
<dbReference type="RefSeq" id="WP_035145414.1">
    <property type="nucleotide sequence ID" value="NZ_JAAZWO010000018.1"/>
</dbReference>
<protein>
    <submittedName>
        <fullName evidence="4">SDR family oxidoreductase</fullName>
    </submittedName>
</protein>
<dbReference type="SUPFAM" id="SSF51735">
    <property type="entry name" value="NAD(P)-binding Rossmann-fold domains"/>
    <property type="match status" value="1"/>
</dbReference>
<dbReference type="CDD" id="cd05233">
    <property type="entry name" value="SDR_c"/>
    <property type="match status" value="1"/>
</dbReference>
<dbReference type="Proteomes" id="UP000563151">
    <property type="component" value="Unassembled WGS sequence"/>
</dbReference>
<evidence type="ECO:0000256" key="3">
    <source>
        <dbReference type="RuleBase" id="RU000363"/>
    </source>
</evidence>
<dbReference type="PRINTS" id="PR00080">
    <property type="entry name" value="SDRFAMILY"/>
</dbReference>
<evidence type="ECO:0000313" key="4">
    <source>
        <dbReference type="EMBL" id="MBC2398791.1"/>
    </source>
</evidence>
<sequence>MKYVLITGGTSGIGFELAKNFAKDGYGIIIVSSNSKRLQRTKEILENEFKTTVFTYQQDMGKIGAAIQLYNKTKEDNLNISILVNNAGIGLVGSTDKIDLQHDENMMILNIINLVELCKLYISDMYTQRNGKILNVSSIGAFQPGPYTSTYFASKAFVLSYSRAIRYEAKEKGVQVCTLCPGATKTDFFAREGTKIPPSAMTAEEVAAYAYKRFFKNKDITVPGLANRIKNWIPVKLRMMFVAKMKSKK</sequence>
<dbReference type="InterPro" id="IPR036291">
    <property type="entry name" value="NAD(P)-bd_dom_sf"/>
</dbReference>
<evidence type="ECO:0000313" key="5">
    <source>
        <dbReference type="Proteomes" id="UP000563151"/>
    </source>
</evidence>